<protein>
    <recommendedName>
        <fullName evidence="5">Mucin-associated surface protein</fullName>
    </recommendedName>
</protein>
<feature type="compositionally biased region" description="Polar residues" evidence="1">
    <location>
        <begin position="114"/>
        <end position="144"/>
    </location>
</feature>
<dbReference type="AlphaFoldDB" id="A0A7W4YNM1"/>
<proteinExistence type="predicted"/>
<dbReference type="PROSITE" id="PS51257">
    <property type="entry name" value="PROKAR_LIPOPROTEIN"/>
    <property type="match status" value="1"/>
</dbReference>
<keyword evidence="2" id="KW-0732">Signal</keyword>
<feature type="signal peptide" evidence="2">
    <location>
        <begin position="1"/>
        <end position="29"/>
    </location>
</feature>
<name>A0A7W4YNM1_9MICO</name>
<feature type="compositionally biased region" description="Basic and acidic residues" evidence="1">
    <location>
        <begin position="148"/>
        <end position="160"/>
    </location>
</feature>
<evidence type="ECO:0000313" key="3">
    <source>
        <dbReference type="EMBL" id="MBB2976719.1"/>
    </source>
</evidence>
<evidence type="ECO:0008006" key="5">
    <source>
        <dbReference type="Google" id="ProtNLM"/>
    </source>
</evidence>
<dbReference type="EMBL" id="JACHWQ010000008">
    <property type="protein sequence ID" value="MBB2976719.1"/>
    <property type="molecule type" value="Genomic_DNA"/>
</dbReference>
<dbReference type="Proteomes" id="UP000529310">
    <property type="component" value="Unassembled WGS sequence"/>
</dbReference>
<feature type="chain" id="PRO_5031154326" description="Mucin-associated surface protein" evidence="2">
    <location>
        <begin position="30"/>
        <end position="160"/>
    </location>
</feature>
<sequence>MTSRTFSARSMGLTAALLVGILLLSGCQAASDSDGTAESDALQSLVIDAADASAVGDYETALGILDEVTATAEAQSSSGSIEVDELTRITTAVQVVRDDIATLLAAEVAEQEAITPSESPVATDQTDSNESNQNVNDSTENSSNGKAKGKDKEKSNKKGK</sequence>
<dbReference type="RefSeq" id="WP_165138267.1">
    <property type="nucleotide sequence ID" value="NZ_CP049255.1"/>
</dbReference>
<evidence type="ECO:0000313" key="4">
    <source>
        <dbReference type="Proteomes" id="UP000529310"/>
    </source>
</evidence>
<comment type="caution">
    <text evidence="3">The sequence shown here is derived from an EMBL/GenBank/DDBJ whole genome shotgun (WGS) entry which is preliminary data.</text>
</comment>
<keyword evidence="4" id="KW-1185">Reference proteome</keyword>
<evidence type="ECO:0000256" key="1">
    <source>
        <dbReference type="SAM" id="MobiDB-lite"/>
    </source>
</evidence>
<evidence type="ECO:0000256" key="2">
    <source>
        <dbReference type="SAM" id="SignalP"/>
    </source>
</evidence>
<gene>
    <name evidence="3" type="ORF">FHX49_002305</name>
</gene>
<accession>A0A7W4YNM1</accession>
<feature type="region of interest" description="Disordered" evidence="1">
    <location>
        <begin position="109"/>
        <end position="160"/>
    </location>
</feature>
<organism evidence="3 4">
    <name type="scientific">Microbacterium endophyticum</name>
    <dbReference type="NCBI Taxonomy" id="1526412"/>
    <lineage>
        <taxon>Bacteria</taxon>
        <taxon>Bacillati</taxon>
        <taxon>Actinomycetota</taxon>
        <taxon>Actinomycetes</taxon>
        <taxon>Micrococcales</taxon>
        <taxon>Microbacteriaceae</taxon>
        <taxon>Microbacterium</taxon>
    </lineage>
</organism>
<reference evidence="3 4" key="1">
    <citation type="submission" date="2020-08" db="EMBL/GenBank/DDBJ databases">
        <title>Sequencing the genomes of 1000 actinobacteria strains.</title>
        <authorList>
            <person name="Klenk H.-P."/>
        </authorList>
    </citation>
    <scope>NUCLEOTIDE SEQUENCE [LARGE SCALE GENOMIC DNA]</scope>
    <source>
        <strain evidence="3 4">DSM 27099</strain>
    </source>
</reference>